<dbReference type="AlphaFoldDB" id="X1TZL2"/>
<proteinExistence type="predicted"/>
<accession>X1TZL2</accession>
<sequence length="61" mass="6867">PITVKVNKDKDLTPELKKVSYEGCCILAAHQYLVGRGLSMDIDNQDYYMDLGNAIIKEFTS</sequence>
<gene>
    <name evidence="1" type="ORF">S12H4_12600</name>
</gene>
<comment type="caution">
    <text evidence="1">The sequence shown here is derived from an EMBL/GenBank/DDBJ whole genome shotgun (WGS) entry which is preliminary data.</text>
</comment>
<dbReference type="EMBL" id="BARW01006024">
    <property type="protein sequence ID" value="GAI85459.1"/>
    <property type="molecule type" value="Genomic_DNA"/>
</dbReference>
<organism evidence="1">
    <name type="scientific">marine sediment metagenome</name>
    <dbReference type="NCBI Taxonomy" id="412755"/>
    <lineage>
        <taxon>unclassified sequences</taxon>
        <taxon>metagenomes</taxon>
        <taxon>ecological metagenomes</taxon>
    </lineage>
</organism>
<protein>
    <submittedName>
        <fullName evidence="1">Uncharacterized protein</fullName>
    </submittedName>
</protein>
<evidence type="ECO:0000313" key="1">
    <source>
        <dbReference type="EMBL" id="GAI85459.1"/>
    </source>
</evidence>
<reference evidence="1" key="1">
    <citation type="journal article" date="2014" name="Front. Microbiol.">
        <title>High frequency of phylogenetically diverse reductive dehalogenase-homologous genes in deep subseafloor sedimentary metagenomes.</title>
        <authorList>
            <person name="Kawai M."/>
            <person name="Futagami T."/>
            <person name="Toyoda A."/>
            <person name="Takaki Y."/>
            <person name="Nishi S."/>
            <person name="Hori S."/>
            <person name="Arai W."/>
            <person name="Tsubouchi T."/>
            <person name="Morono Y."/>
            <person name="Uchiyama I."/>
            <person name="Ito T."/>
            <person name="Fujiyama A."/>
            <person name="Inagaki F."/>
            <person name="Takami H."/>
        </authorList>
    </citation>
    <scope>NUCLEOTIDE SEQUENCE</scope>
    <source>
        <strain evidence="1">Expedition CK06-06</strain>
    </source>
</reference>
<feature type="non-terminal residue" evidence="1">
    <location>
        <position position="1"/>
    </location>
</feature>
<name>X1TZL2_9ZZZZ</name>